<keyword evidence="2" id="KW-1185">Reference proteome</keyword>
<dbReference type="AlphaFoldDB" id="A0A9E6UQJ0"/>
<dbReference type="KEGG" id="cmet:K6K41_05220"/>
<gene>
    <name evidence="1" type="ORF">K6K41_05220</name>
</gene>
<protein>
    <submittedName>
        <fullName evidence="1">Uncharacterized protein</fullName>
    </submittedName>
</protein>
<reference evidence="1" key="1">
    <citation type="submission" date="2021-08" db="EMBL/GenBank/DDBJ databases">
        <authorList>
            <person name="Zhang H."/>
            <person name="Xu M."/>
            <person name="Yu Z."/>
            <person name="Yang L."/>
            <person name="Cai Y."/>
        </authorList>
    </citation>
    <scope>NUCLEOTIDE SEQUENCE</scope>
    <source>
        <strain evidence="1">CHL1</strain>
    </source>
</reference>
<sequence length="55" mass="5938">MFRRFDDGLKQAPAARQTKFMKTLVRGGLAVLSNGDVAAAYSGGGRQVMVQIVRP</sequence>
<accession>A0A9E6UQJ0</accession>
<proteinExistence type="predicted"/>
<dbReference type="EMBL" id="CP081869">
    <property type="protein sequence ID" value="QZO01010.1"/>
    <property type="molecule type" value="Genomic_DNA"/>
</dbReference>
<evidence type="ECO:0000313" key="1">
    <source>
        <dbReference type="EMBL" id="QZO01010.1"/>
    </source>
</evidence>
<name>A0A9E6UQJ0_9HYPH</name>
<dbReference type="RefSeq" id="WP_261404229.1">
    <property type="nucleotide sequence ID" value="NZ_CP081869.1"/>
</dbReference>
<dbReference type="Proteomes" id="UP000825701">
    <property type="component" value="Chromosome"/>
</dbReference>
<evidence type="ECO:0000313" key="2">
    <source>
        <dbReference type="Proteomes" id="UP000825701"/>
    </source>
</evidence>
<organism evidence="1 2">
    <name type="scientific">Chenggangzhangella methanolivorans</name>
    <dbReference type="NCBI Taxonomy" id="1437009"/>
    <lineage>
        <taxon>Bacteria</taxon>
        <taxon>Pseudomonadati</taxon>
        <taxon>Pseudomonadota</taxon>
        <taxon>Alphaproteobacteria</taxon>
        <taxon>Hyphomicrobiales</taxon>
        <taxon>Methylopilaceae</taxon>
        <taxon>Chenggangzhangella</taxon>
    </lineage>
</organism>